<sequence length="413" mass="45438">MEVVAKSYFDSGDIKAAATFYCNLMVLHPRYVKMARICRVLADPSSVPLPHRYADIVEAILDPAVTHEALFGPGAVPADVTKAYQRWTLLVHPDKNPYPRAGDAFKRLLALKTLALEDKTHHANSSHDSGRPNGGSDAPAAPNRQGGSMSTAAKTSLIDATLSEMKKRQVTLKSLKRKNIDDSELPALRTTLRDVRERRFCLRPTTPLASTEPCIPTKLFSHDQSAPLAHSYSSHLPCPAVDEHILPTPFSLPRNNTLLGTARVEEEEPHGSPTAGSSHGIPSVTAVEEQSDKILVEEDMLGQQQLADIVDSEVAQDTDVKEVNRTIAMYDADGDISTPKVTDLLVSPPSSPAHDGEWFTDAVKGSIRHLIQGIQEMRTNRTPLRLNCDLTFAAYERERWKKREAEMSNSLAE</sequence>
<dbReference type="CDD" id="cd06257">
    <property type="entry name" value="DnaJ"/>
    <property type="match status" value="1"/>
</dbReference>
<proteinExistence type="predicted"/>
<feature type="region of interest" description="Disordered" evidence="1">
    <location>
        <begin position="120"/>
        <end position="151"/>
    </location>
</feature>
<dbReference type="Gene3D" id="1.10.287.110">
    <property type="entry name" value="DnaJ domain"/>
    <property type="match status" value="1"/>
</dbReference>
<keyword evidence="3" id="KW-1185">Reference proteome</keyword>
<comment type="caution">
    <text evidence="2">The sequence shown here is derived from an EMBL/GenBank/DDBJ whole genome shotgun (WGS) entry which is preliminary data.</text>
</comment>
<dbReference type="VEuPathDB" id="TriTrypDB:TRSC58_04706"/>
<organism evidence="2 3">
    <name type="scientific">Trypanosoma rangeli SC58</name>
    <dbReference type="NCBI Taxonomy" id="429131"/>
    <lineage>
        <taxon>Eukaryota</taxon>
        <taxon>Discoba</taxon>
        <taxon>Euglenozoa</taxon>
        <taxon>Kinetoplastea</taxon>
        <taxon>Metakinetoplastina</taxon>
        <taxon>Trypanosomatida</taxon>
        <taxon>Trypanosomatidae</taxon>
        <taxon>Trypanosoma</taxon>
        <taxon>Herpetosoma</taxon>
    </lineage>
</organism>
<dbReference type="OrthoDB" id="342454at2759"/>
<feature type="region of interest" description="Disordered" evidence="1">
    <location>
        <begin position="264"/>
        <end position="283"/>
    </location>
</feature>
<dbReference type="SUPFAM" id="SSF46565">
    <property type="entry name" value="Chaperone J-domain"/>
    <property type="match status" value="1"/>
</dbReference>
<evidence type="ECO:0008006" key="4">
    <source>
        <dbReference type="Google" id="ProtNLM"/>
    </source>
</evidence>
<dbReference type="InterPro" id="IPR036869">
    <property type="entry name" value="J_dom_sf"/>
</dbReference>
<dbReference type="AlphaFoldDB" id="A0A061J2V9"/>
<evidence type="ECO:0000256" key="1">
    <source>
        <dbReference type="SAM" id="MobiDB-lite"/>
    </source>
</evidence>
<gene>
    <name evidence="2" type="ORF">TRSC58_04706</name>
</gene>
<protein>
    <recommendedName>
        <fullName evidence="4">J domain-containing protein</fullName>
    </recommendedName>
</protein>
<evidence type="ECO:0000313" key="2">
    <source>
        <dbReference type="EMBL" id="ESL07602.1"/>
    </source>
</evidence>
<accession>A0A061J2V9</accession>
<dbReference type="Proteomes" id="UP000031737">
    <property type="component" value="Unassembled WGS sequence"/>
</dbReference>
<evidence type="ECO:0000313" key="3">
    <source>
        <dbReference type="Proteomes" id="UP000031737"/>
    </source>
</evidence>
<name>A0A061J2V9_TRYRA</name>
<reference evidence="2 3" key="1">
    <citation type="submission" date="2013-07" db="EMBL/GenBank/DDBJ databases">
        <authorList>
            <person name="Stoco P.H."/>
            <person name="Wagner G."/>
            <person name="Gerber A."/>
            <person name="Zaha A."/>
            <person name="Thompson C."/>
            <person name="Bartholomeu D.C."/>
            <person name="Luckemeyer D.D."/>
            <person name="Bahia D."/>
            <person name="Loreto E."/>
            <person name="Prestes E.B."/>
            <person name="Lima F.M."/>
            <person name="Rodrigues-Luiz G."/>
            <person name="Vallejo G.A."/>
            <person name="Filho J.F."/>
            <person name="Monteiro K.M."/>
            <person name="Tyler K.M."/>
            <person name="de Almeida L.G."/>
            <person name="Ortiz M.F."/>
            <person name="Siervo M.A."/>
            <person name="de Moraes M.H."/>
            <person name="Cunha O.L."/>
            <person name="Mendonca-Neto R."/>
            <person name="Silva R."/>
            <person name="Teixeira S.M."/>
            <person name="Murta S.M."/>
            <person name="Sincero T.C."/>
            <person name="Mendes T.A."/>
            <person name="Urmenyi T.P."/>
            <person name="Silva V.G."/>
            <person name="da Rocha W.D."/>
            <person name="Andersson B."/>
            <person name="Romanha A.J."/>
            <person name="Steindel M."/>
            <person name="de Vasconcelos A.T."/>
            <person name="Grisard E.C."/>
        </authorList>
    </citation>
    <scope>NUCLEOTIDE SEQUENCE [LARGE SCALE GENOMIC DNA]</scope>
    <source>
        <strain evidence="2 3">SC58</strain>
    </source>
</reference>
<dbReference type="EMBL" id="AUPL01004706">
    <property type="protein sequence ID" value="ESL07602.1"/>
    <property type="molecule type" value="Genomic_DNA"/>
</dbReference>
<dbReference type="InterPro" id="IPR001623">
    <property type="entry name" value="DnaJ_domain"/>
</dbReference>